<evidence type="ECO:0000313" key="3">
    <source>
        <dbReference type="Proteomes" id="UP000249364"/>
    </source>
</evidence>
<dbReference type="AlphaFoldDB" id="A0A2W7QVH1"/>
<dbReference type="InterPro" id="IPR006158">
    <property type="entry name" value="Cobalamin-bd"/>
</dbReference>
<dbReference type="EMBL" id="QKZQ01000006">
    <property type="protein sequence ID" value="PZX45579.1"/>
    <property type="molecule type" value="Genomic_DNA"/>
</dbReference>
<dbReference type="InterPro" id="IPR036594">
    <property type="entry name" value="Meth_synthase_dom"/>
</dbReference>
<name>A0A2W7QVH1_9RHOB</name>
<organism evidence="2 3">
    <name type="scientific">Roseinatronobacter thiooxidans</name>
    <dbReference type="NCBI Taxonomy" id="121821"/>
    <lineage>
        <taxon>Bacteria</taxon>
        <taxon>Pseudomonadati</taxon>
        <taxon>Pseudomonadota</taxon>
        <taxon>Alphaproteobacteria</taxon>
        <taxon>Rhodobacterales</taxon>
        <taxon>Paracoccaceae</taxon>
        <taxon>Roseinatronobacter</taxon>
    </lineage>
</organism>
<reference evidence="2 3" key="1">
    <citation type="submission" date="2018-06" db="EMBL/GenBank/DDBJ databases">
        <title>Genomic Encyclopedia of Archaeal and Bacterial Type Strains, Phase II (KMG-II): from individual species to whole genera.</title>
        <authorList>
            <person name="Goeker M."/>
        </authorList>
    </citation>
    <scope>NUCLEOTIDE SEQUENCE [LARGE SCALE GENOMIC DNA]</scope>
    <source>
        <strain evidence="2 3">DSM 13087</strain>
    </source>
</reference>
<dbReference type="InterPro" id="IPR036724">
    <property type="entry name" value="Cobalamin-bd_sf"/>
</dbReference>
<dbReference type="SUPFAM" id="SSF52242">
    <property type="entry name" value="Cobalamin (vitamin B12)-binding domain"/>
    <property type="match status" value="1"/>
</dbReference>
<protein>
    <submittedName>
        <fullName evidence="2">Methylmalonyl-CoA mutase cobalamin-binding subunit</fullName>
    </submittedName>
</protein>
<gene>
    <name evidence="2" type="ORF">LY56_01603</name>
</gene>
<proteinExistence type="predicted"/>
<dbReference type="Gene3D" id="1.10.1240.10">
    <property type="entry name" value="Methionine synthase domain"/>
    <property type="match status" value="1"/>
</dbReference>
<feature type="domain" description="B12-binding" evidence="1">
    <location>
        <begin position="159"/>
        <end position="292"/>
    </location>
</feature>
<dbReference type="Proteomes" id="UP000249364">
    <property type="component" value="Unassembled WGS sequence"/>
</dbReference>
<dbReference type="GO" id="GO:0031419">
    <property type="term" value="F:cobalamin binding"/>
    <property type="evidence" value="ECO:0007669"/>
    <property type="project" value="InterPro"/>
</dbReference>
<comment type="caution">
    <text evidence="2">The sequence shown here is derived from an EMBL/GenBank/DDBJ whole genome shotgun (WGS) entry which is preliminary data.</text>
</comment>
<keyword evidence="3" id="KW-1185">Reference proteome</keyword>
<evidence type="ECO:0000259" key="1">
    <source>
        <dbReference type="PROSITE" id="PS51332"/>
    </source>
</evidence>
<sequence>MVDGMSPSKPFGVRGGNSCRTYEGAEVMDGLVQPVTSTRRVEDMPLRRFAMRVVSELTRASDCGNGPLSGVIAKLVTDFARSGDNRALSALYAEMRLRRISAEDVMDAYLPDALGMIGQEWHDEEIDILHASMACARLQNLLRELGRAWASDRTGRMGDGRILMTLPAGEQHTVGLMLAANQLRRIGVSVKVMLLPKTTELRDILTHNRFHAVFISVSNESSLLPCGHMVRDLRTWSQHHIPIVIGGGLVSGSDSDNHHRRIAEITGADLVTSDISRALHSCGIQQISAAAE</sequence>
<dbReference type="PROSITE" id="PS51332">
    <property type="entry name" value="B12_BINDING"/>
    <property type="match status" value="1"/>
</dbReference>
<dbReference type="Gene3D" id="3.40.50.280">
    <property type="entry name" value="Cobalamin-binding domain"/>
    <property type="match status" value="1"/>
</dbReference>
<dbReference type="GO" id="GO:0046872">
    <property type="term" value="F:metal ion binding"/>
    <property type="evidence" value="ECO:0007669"/>
    <property type="project" value="InterPro"/>
</dbReference>
<evidence type="ECO:0000313" key="2">
    <source>
        <dbReference type="EMBL" id="PZX45579.1"/>
    </source>
</evidence>
<dbReference type="STRING" id="121821.GCA_001870675_01014"/>
<accession>A0A2W7QVH1</accession>